<dbReference type="InterPro" id="IPR036049">
    <property type="entry name" value="Ribosomal_uL29_sf"/>
</dbReference>
<dbReference type="HOGENOM" id="CLU_2822537_0_0_6"/>
<keyword evidence="3" id="KW-0687">Ribonucleoprotein</keyword>
<evidence type="ECO:0000256" key="2">
    <source>
        <dbReference type="ARBA" id="ARBA00022980"/>
    </source>
</evidence>
<dbReference type="SUPFAM" id="SSF46561">
    <property type="entry name" value="Ribosomal protein L29 (L29p)"/>
    <property type="match status" value="1"/>
</dbReference>
<dbReference type="PROSITE" id="PS00579">
    <property type="entry name" value="RIBOSOMAL_L29"/>
    <property type="match status" value="1"/>
</dbReference>
<dbReference type="EMBL" id="CP002189">
    <property type="protein sequence ID" value="ADV33601.1"/>
    <property type="molecule type" value="Genomic_DNA"/>
</dbReference>
<protein>
    <recommendedName>
        <fullName evidence="4">Large ribosomal subunit protein uL29</fullName>
    </recommendedName>
    <alternativeName>
        <fullName evidence="5">50S ribosomal protein L29</fullName>
    </alternativeName>
</protein>
<name>E8Q5Y5_BLOVB</name>
<sequence>MNKFFKILNSNNKTNQSERLKLLHALHKHFNLHIQLKIGQFRKSHLLKQSRHDIARLKFFENKKCI</sequence>
<dbReference type="NCBIfam" id="TIGR00012">
    <property type="entry name" value="L29"/>
    <property type="match status" value="1"/>
</dbReference>
<evidence type="ECO:0000313" key="6">
    <source>
        <dbReference type="EMBL" id="ADV33601.1"/>
    </source>
</evidence>
<evidence type="ECO:0000256" key="5">
    <source>
        <dbReference type="ARBA" id="ARBA00035476"/>
    </source>
</evidence>
<dbReference type="AlphaFoldDB" id="E8Q5Y5"/>
<dbReference type="Proteomes" id="UP000007464">
    <property type="component" value="Chromosome"/>
</dbReference>
<keyword evidence="7" id="KW-1185">Reference proteome</keyword>
<dbReference type="RefSeq" id="WP_013516526.1">
    <property type="nucleotide sequence ID" value="NC_014909.2"/>
</dbReference>
<dbReference type="KEGG" id="bva:BVAF_200"/>
<dbReference type="GO" id="GO:0003735">
    <property type="term" value="F:structural constituent of ribosome"/>
    <property type="evidence" value="ECO:0007669"/>
    <property type="project" value="InterPro"/>
</dbReference>
<dbReference type="Gene3D" id="6.10.140.1970">
    <property type="match status" value="1"/>
</dbReference>
<evidence type="ECO:0000313" key="7">
    <source>
        <dbReference type="Proteomes" id="UP000007464"/>
    </source>
</evidence>
<accession>E8Q5Y5</accession>
<reference evidence="6 7" key="1">
    <citation type="journal article" date="2010" name="BMC Genomics">
        <title>Unprecedented loss of ammonia assimilation capability in a urease-encoding bacterial mutualist.</title>
        <authorList>
            <person name="Williams L.E."/>
            <person name="Wernegreen J.J."/>
        </authorList>
    </citation>
    <scope>NUCLEOTIDE SEQUENCE [LARGE SCALE GENOMIC DNA]</scope>
    <source>
        <strain evidence="6 7">BVAF</strain>
    </source>
</reference>
<keyword evidence="2 6" id="KW-0689">Ribosomal protein</keyword>
<dbReference type="GO" id="GO:0006412">
    <property type="term" value="P:translation"/>
    <property type="evidence" value="ECO:0007669"/>
    <property type="project" value="InterPro"/>
</dbReference>
<gene>
    <name evidence="6" type="primary">rpmC</name>
    <name evidence="6" type="ordered locus">BVAF_200</name>
</gene>
<dbReference type="GO" id="GO:0005840">
    <property type="term" value="C:ribosome"/>
    <property type="evidence" value="ECO:0007669"/>
    <property type="project" value="UniProtKB-KW"/>
</dbReference>
<dbReference type="InterPro" id="IPR001854">
    <property type="entry name" value="Ribosomal_uL29"/>
</dbReference>
<comment type="similarity">
    <text evidence="1">Belongs to the universal ribosomal protein uL29 family.</text>
</comment>
<evidence type="ECO:0000256" key="3">
    <source>
        <dbReference type="ARBA" id="ARBA00023274"/>
    </source>
</evidence>
<dbReference type="InterPro" id="IPR018254">
    <property type="entry name" value="Ribosomal_uL29_CS"/>
</dbReference>
<dbReference type="Pfam" id="PF00831">
    <property type="entry name" value="Ribosomal_L29"/>
    <property type="match status" value="1"/>
</dbReference>
<evidence type="ECO:0000256" key="1">
    <source>
        <dbReference type="ARBA" id="ARBA00009254"/>
    </source>
</evidence>
<dbReference type="STRING" id="859654.BVAF_200"/>
<evidence type="ECO:0000256" key="4">
    <source>
        <dbReference type="ARBA" id="ARBA00035204"/>
    </source>
</evidence>
<organism evidence="6 7">
    <name type="scientific">Blochmanniella vafra (strain BVAF)</name>
    <dbReference type="NCBI Taxonomy" id="859654"/>
    <lineage>
        <taxon>Bacteria</taxon>
        <taxon>Pseudomonadati</taxon>
        <taxon>Pseudomonadota</taxon>
        <taxon>Gammaproteobacteria</taxon>
        <taxon>Enterobacterales</taxon>
        <taxon>Enterobacteriaceae</taxon>
        <taxon>ant endosymbionts</taxon>
        <taxon>Candidatus Blochmanniella</taxon>
    </lineage>
</organism>
<proteinExistence type="inferred from homology"/>
<dbReference type="GO" id="GO:1990904">
    <property type="term" value="C:ribonucleoprotein complex"/>
    <property type="evidence" value="ECO:0007669"/>
    <property type="project" value="UniProtKB-KW"/>
</dbReference>